<dbReference type="Gene3D" id="1.10.340.70">
    <property type="match status" value="1"/>
</dbReference>
<comment type="caution">
    <text evidence="2">The sequence shown here is derived from an EMBL/GenBank/DDBJ whole genome shotgun (WGS) entry which is preliminary data.</text>
</comment>
<protein>
    <recommendedName>
        <fullName evidence="1">Integrase zinc-binding domain-containing protein</fullName>
    </recommendedName>
</protein>
<dbReference type="InterPro" id="IPR041588">
    <property type="entry name" value="Integrase_H2C2"/>
</dbReference>
<dbReference type="Proteomes" id="UP000541444">
    <property type="component" value="Unassembled WGS sequence"/>
</dbReference>
<gene>
    <name evidence="2" type="ORF">GIB67_020840</name>
</gene>
<sequence>MLRDLHEEICGSHTAGRALTNRVITQGVFWPGVRKQAEEYSRKCDACQGHGNQSMPVRCTGCSNDGYSI</sequence>
<dbReference type="Pfam" id="PF17921">
    <property type="entry name" value="Integrase_H2C2"/>
    <property type="match status" value="1"/>
</dbReference>
<accession>A0A7J7M798</accession>
<reference evidence="2 3" key="1">
    <citation type="journal article" date="2020" name="IScience">
        <title>Genome Sequencing of the Endangered Kingdonia uniflora (Circaeasteraceae, Ranunculales) Reveals Potential Mechanisms of Evolutionary Specialization.</title>
        <authorList>
            <person name="Sun Y."/>
            <person name="Deng T."/>
            <person name="Zhang A."/>
            <person name="Moore M.J."/>
            <person name="Landis J.B."/>
            <person name="Lin N."/>
            <person name="Zhang H."/>
            <person name="Zhang X."/>
            <person name="Huang J."/>
            <person name="Zhang X."/>
            <person name="Sun H."/>
            <person name="Wang H."/>
        </authorList>
    </citation>
    <scope>NUCLEOTIDE SEQUENCE [LARGE SCALE GENOMIC DNA]</scope>
    <source>
        <strain evidence="2">TB1705</strain>
        <tissue evidence="2">Leaf</tissue>
    </source>
</reference>
<evidence type="ECO:0000313" key="3">
    <source>
        <dbReference type="Proteomes" id="UP000541444"/>
    </source>
</evidence>
<dbReference type="EMBL" id="JACGCM010001726">
    <property type="protein sequence ID" value="KAF6150757.1"/>
    <property type="molecule type" value="Genomic_DNA"/>
</dbReference>
<organism evidence="2 3">
    <name type="scientific">Kingdonia uniflora</name>
    <dbReference type="NCBI Taxonomy" id="39325"/>
    <lineage>
        <taxon>Eukaryota</taxon>
        <taxon>Viridiplantae</taxon>
        <taxon>Streptophyta</taxon>
        <taxon>Embryophyta</taxon>
        <taxon>Tracheophyta</taxon>
        <taxon>Spermatophyta</taxon>
        <taxon>Magnoliopsida</taxon>
        <taxon>Ranunculales</taxon>
        <taxon>Circaeasteraceae</taxon>
        <taxon>Kingdonia</taxon>
    </lineage>
</organism>
<keyword evidence="3" id="KW-1185">Reference proteome</keyword>
<dbReference type="AlphaFoldDB" id="A0A7J7M798"/>
<name>A0A7J7M798_9MAGN</name>
<evidence type="ECO:0000313" key="2">
    <source>
        <dbReference type="EMBL" id="KAF6150757.1"/>
    </source>
</evidence>
<proteinExistence type="predicted"/>
<dbReference type="OrthoDB" id="1430228at2759"/>
<feature type="domain" description="Integrase zinc-binding" evidence="1">
    <location>
        <begin position="2"/>
        <end position="50"/>
    </location>
</feature>
<evidence type="ECO:0000259" key="1">
    <source>
        <dbReference type="Pfam" id="PF17921"/>
    </source>
</evidence>